<dbReference type="PANTHER" id="PTHR47199">
    <property type="entry name" value="PHOTOSYSTEM II STABILITY/ASSEMBLY FACTOR HCF136, CHLOROPLASTIC"/>
    <property type="match status" value="1"/>
</dbReference>
<reference evidence="4 5" key="1">
    <citation type="journal article" date="2011" name="Int. J. Syst. Evol. Microbiol.">
        <title>Zhongshania antarctica gen. nov., sp. nov. and Zhongshania guokunii sp. nov., gammaproteobacteria respectively isolated from coastal attached (fast) ice and surface seawater of the Antarctic.</title>
        <authorList>
            <person name="Li H.J."/>
            <person name="Zhang X.Y."/>
            <person name="Chen C.X."/>
            <person name="Zhang Y.J."/>
            <person name="Gao Z.M."/>
            <person name="Yu Y."/>
            <person name="Chen X.L."/>
            <person name="Chen B."/>
            <person name="Zhang Y.Z."/>
        </authorList>
    </citation>
    <scope>NUCLEOTIDE SEQUENCE [LARGE SCALE GENOMIC DNA]</scope>
    <source>
        <strain evidence="4 5">R06B22</strain>
    </source>
</reference>
<evidence type="ECO:0000259" key="3">
    <source>
        <dbReference type="Pfam" id="PF14870"/>
    </source>
</evidence>
<evidence type="ECO:0000313" key="4">
    <source>
        <dbReference type="EMBL" id="MEX1664844.1"/>
    </source>
</evidence>
<dbReference type="Gene3D" id="2.130.10.10">
    <property type="entry name" value="YVTN repeat-like/Quinoprotein amine dehydrogenase"/>
    <property type="match status" value="3"/>
</dbReference>
<sequence length="362" mass="38250">MTVSAATPDYERSPALTAAAAASSVLLDITQAGDKLLAVGERGLIIYSDDGRSWTQAQVPLSETLTAVSFASAEQGWAVGHGGTILHSSDGGKSWQLQFDGDQANQQWLSYTKARQAALDTQIENLEQTSSGEDSDLLSDLRIEAEDAGFAVEDAELAVTTGPADPFLDIWFGDVNNGIAVGAYGMIYRTDNGGKDWKLAAAGIKNSYRYHYYSLTADTAGRLFLSGEAGLMYRSLDGGKQWQLLGPFYDGSLFGVLSHGDEILSYGLRGNVFRSSDGGDSWQTLNEDIPFSLYGGSTLSNGNIVLVGSAGGIAISEDGGDTFTTQDHPSRSSFSAVTGDASNAIYVVGMSGVVSIIKREAP</sequence>
<accession>A0ABV3TUI6</accession>
<keyword evidence="2" id="KW-0604">Photosystem II</keyword>
<dbReference type="SUPFAM" id="SSF50939">
    <property type="entry name" value="Sialidases"/>
    <property type="match status" value="1"/>
</dbReference>
<dbReference type="Pfam" id="PF14870">
    <property type="entry name" value="PSII_BNR"/>
    <property type="match status" value="2"/>
</dbReference>
<dbReference type="PANTHER" id="PTHR47199:SF2">
    <property type="entry name" value="PHOTOSYSTEM II STABILITY_ASSEMBLY FACTOR HCF136, CHLOROPLASTIC"/>
    <property type="match status" value="1"/>
</dbReference>
<dbReference type="CDD" id="cd15482">
    <property type="entry name" value="Sialidase_non-viral"/>
    <property type="match status" value="1"/>
</dbReference>
<dbReference type="InterPro" id="IPR036278">
    <property type="entry name" value="Sialidase_sf"/>
</dbReference>
<keyword evidence="5" id="KW-1185">Reference proteome</keyword>
<evidence type="ECO:0000256" key="1">
    <source>
        <dbReference type="ARBA" id="ARBA00022531"/>
    </source>
</evidence>
<proteinExistence type="predicted"/>
<dbReference type="Proteomes" id="UP001557484">
    <property type="component" value="Unassembled WGS sequence"/>
</dbReference>
<evidence type="ECO:0000256" key="2">
    <source>
        <dbReference type="ARBA" id="ARBA00023276"/>
    </source>
</evidence>
<protein>
    <submittedName>
        <fullName evidence="4">WD40/YVTN/BNR-like repeat-containing protein</fullName>
    </submittedName>
</protein>
<dbReference type="RefSeq" id="WP_368374962.1">
    <property type="nucleotide sequence ID" value="NZ_JBFRYB010000001.1"/>
</dbReference>
<keyword evidence="1" id="KW-0602">Photosynthesis</keyword>
<evidence type="ECO:0000313" key="5">
    <source>
        <dbReference type="Proteomes" id="UP001557484"/>
    </source>
</evidence>
<feature type="domain" description="Photosynthesis system II assembly factor Ycf48/Hcf136-like" evidence="3">
    <location>
        <begin position="51"/>
        <end position="96"/>
    </location>
</feature>
<organism evidence="4 5">
    <name type="scientific">Zhongshania arctica</name>
    <dbReference type="NCBI Taxonomy" id="3238302"/>
    <lineage>
        <taxon>Bacteria</taxon>
        <taxon>Pseudomonadati</taxon>
        <taxon>Pseudomonadota</taxon>
        <taxon>Gammaproteobacteria</taxon>
        <taxon>Cellvibrionales</taxon>
        <taxon>Spongiibacteraceae</taxon>
        <taxon>Zhongshania</taxon>
    </lineage>
</organism>
<dbReference type="EMBL" id="JBFRYB010000001">
    <property type="protein sequence ID" value="MEX1664844.1"/>
    <property type="molecule type" value="Genomic_DNA"/>
</dbReference>
<feature type="domain" description="Photosynthesis system II assembly factor Ycf48/Hcf136-like" evidence="3">
    <location>
        <begin position="166"/>
        <end position="286"/>
    </location>
</feature>
<name>A0ABV3TUI6_9GAMM</name>
<dbReference type="InterPro" id="IPR015943">
    <property type="entry name" value="WD40/YVTN_repeat-like_dom_sf"/>
</dbReference>
<dbReference type="InterPro" id="IPR028203">
    <property type="entry name" value="PSII_CF48-like_dom"/>
</dbReference>
<comment type="caution">
    <text evidence="4">The sequence shown here is derived from an EMBL/GenBank/DDBJ whole genome shotgun (WGS) entry which is preliminary data.</text>
</comment>
<gene>
    <name evidence="4" type="ORF">AB4875_05045</name>
</gene>